<evidence type="ECO:0000256" key="1">
    <source>
        <dbReference type="ARBA" id="ARBA00005964"/>
    </source>
</evidence>
<dbReference type="EC" id="3.1.1.-" evidence="4"/>
<evidence type="ECO:0000259" key="5">
    <source>
        <dbReference type="Pfam" id="PF00135"/>
    </source>
</evidence>
<dbReference type="InterPro" id="IPR000997">
    <property type="entry name" value="Cholinesterase"/>
</dbReference>
<keyword evidence="4" id="KW-0732">Signal</keyword>
<keyword evidence="7" id="KW-1185">Reference proteome</keyword>
<dbReference type="Pfam" id="PF00135">
    <property type="entry name" value="COesterase"/>
    <property type="match status" value="2"/>
</dbReference>
<proteinExistence type="inferred from homology"/>
<comment type="similarity">
    <text evidence="1 4">Belongs to the type-B carboxylesterase/lipase family.</text>
</comment>
<dbReference type="InterPro" id="IPR002018">
    <property type="entry name" value="CarbesteraseB"/>
</dbReference>
<feature type="signal peptide" evidence="4">
    <location>
        <begin position="1"/>
        <end position="17"/>
    </location>
</feature>
<dbReference type="PANTHER" id="PTHR43918:SF4">
    <property type="entry name" value="CARBOXYLIC ESTER HYDROLASE"/>
    <property type="match status" value="1"/>
</dbReference>
<dbReference type="PRINTS" id="PR00878">
    <property type="entry name" value="CHOLNESTRASE"/>
</dbReference>
<dbReference type="Gene3D" id="3.40.50.1820">
    <property type="entry name" value="alpha/beta hydrolase"/>
    <property type="match status" value="2"/>
</dbReference>
<dbReference type="GO" id="GO:0004104">
    <property type="term" value="F:cholinesterase activity"/>
    <property type="evidence" value="ECO:0007669"/>
    <property type="project" value="InterPro"/>
</dbReference>
<sequence length="556" mass="57736">MPSPLLTALAAASLALAAPTAQWSVGQEVRTSSGVVRGHAAPWPVGSDVSEYLGIPFAVPPLGPLRFAPPKALISNATVVADKYGPDCLVAVDREAMAKAPQNPNLKGYHAGMGGITPHASSEDCLTVNVWTKPQTGEKAKAVLLWIYGGGFSSGASNTPYYTGSRLAGEQDVVVVTFNYRINIFGFPLAPALTDANPGLLDQRLAVEWVRDNIASFGGDPKRITIFGESAGGASVDFHAYAWADDPIVAGYIAQSGTARMGGRTTPRPAAELWYGVSAAVGCGDASVPNAAAASLECVRGKPAADVVKAVIKVSSGAVQTAFGPQADGRTVFADTGARAASGLFAKRPLLVGNTDNELSLNKAMAGVLGGAAPKGGKDTVGLPAGLPEAVANDAAFSCPAAQAAGYRRSAGVRSWRYRYMGEWENTSIGPGMGAYHSSEIPLVFGTTEIFNKEGIHGRDSGEEAGLSLVMRRAWAAFAKDPENGLGGLGWPVYDPASEYAPYCLVWWAVMGCGLMKAAASLVRLGYRNMSEPSFAPNADYDGRCAMIAKGMGGVR</sequence>
<gene>
    <name evidence="6" type="ORF">EJ06DRAFT_484427</name>
</gene>
<accession>A0A6G1HJG6</accession>
<evidence type="ECO:0000313" key="6">
    <source>
        <dbReference type="EMBL" id="KAF2396044.1"/>
    </source>
</evidence>
<evidence type="ECO:0000256" key="4">
    <source>
        <dbReference type="RuleBase" id="RU361235"/>
    </source>
</evidence>
<evidence type="ECO:0000256" key="3">
    <source>
        <dbReference type="ARBA" id="ARBA00023157"/>
    </source>
</evidence>
<keyword evidence="2 4" id="KW-0378">Hydrolase</keyword>
<dbReference type="InterPro" id="IPR029058">
    <property type="entry name" value="AB_hydrolase_fold"/>
</dbReference>
<evidence type="ECO:0000313" key="7">
    <source>
        <dbReference type="Proteomes" id="UP000799640"/>
    </source>
</evidence>
<dbReference type="AlphaFoldDB" id="A0A6G1HJG6"/>
<dbReference type="PANTHER" id="PTHR43918">
    <property type="entry name" value="ACETYLCHOLINESTERASE"/>
    <property type="match status" value="1"/>
</dbReference>
<feature type="domain" description="Carboxylesterase type B" evidence="5">
    <location>
        <begin position="27"/>
        <end position="364"/>
    </location>
</feature>
<dbReference type="OrthoDB" id="408631at2759"/>
<name>A0A6G1HJG6_9PEZI</name>
<protein>
    <recommendedName>
        <fullName evidence="4">Carboxylic ester hydrolase</fullName>
        <ecNumber evidence="4">3.1.1.-</ecNumber>
    </recommendedName>
</protein>
<evidence type="ECO:0000256" key="2">
    <source>
        <dbReference type="ARBA" id="ARBA00022801"/>
    </source>
</evidence>
<reference evidence="6" key="1">
    <citation type="journal article" date="2020" name="Stud. Mycol.">
        <title>101 Dothideomycetes genomes: a test case for predicting lifestyles and emergence of pathogens.</title>
        <authorList>
            <person name="Haridas S."/>
            <person name="Albert R."/>
            <person name="Binder M."/>
            <person name="Bloem J."/>
            <person name="Labutti K."/>
            <person name="Salamov A."/>
            <person name="Andreopoulos B."/>
            <person name="Baker S."/>
            <person name="Barry K."/>
            <person name="Bills G."/>
            <person name="Bluhm B."/>
            <person name="Cannon C."/>
            <person name="Castanera R."/>
            <person name="Culley D."/>
            <person name="Daum C."/>
            <person name="Ezra D."/>
            <person name="Gonzalez J."/>
            <person name="Henrissat B."/>
            <person name="Kuo A."/>
            <person name="Liang C."/>
            <person name="Lipzen A."/>
            <person name="Lutzoni F."/>
            <person name="Magnuson J."/>
            <person name="Mondo S."/>
            <person name="Nolan M."/>
            <person name="Ohm R."/>
            <person name="Pangilinan J."/>
            <person name="Park H.-J."/>
            <person name="Ramirez L."/>
            <person name="Alfaro M."/>
            <person name="Sun H."/>
            <person name="Tritt A."/>
            <person name="Yoshinaga Y."/>
            <person name="Zwiers L.-H."/>
            <person name="Turgeon B."/>
            <person name="Goodwin S."/>
            <person name="Spatafora J."/>
            <person name="Crous P."/>
            <person name="Grigoriev I."/>
        </authorList>
    </citation>
    <scope>NUCLEOTIDE SEQUENCE</scope>
    <source>
        <strain evidence="6">CBS 262.69</strain>
    </source>
</reference>
<keyword evidence="3" id="KW-1015">Disulfide bond</keyword>
<feature type="domain" description="Carboxylesterase type B" evidence="5">
    <location>
        <begin position="391"/>
        <end position="496"/>
    </location>
</feature>
<dbReference type="EMBL" id="ML996709">
    <property type="protein sequence ID" value="KAF2396044.1"/>
    <property type="molecule type" value="Genomic_DNA"/>
</dbReference>
<dbReference type="Proteomes" id="UP000799640">
    <property type="component" value="Unassembled WGS sequence"/>
</dbReference>
<dbReference type="InterPro" id="IPR050654">
    <property type="entry name" value="AChE-related_enzymes"/>
</dbReference>
<dbReference type="InterPro" id="IPR019826">
    <property type="entry name" value="Carboxylesterase_B_AS"/>
</dbReference>
<dbReference type="PROSITE" id="PS00122">
    <property type="entry name" value="CARBOXYLESTERASE_B_1"/>
    <property type="match status" value="1"/>
</dbReference>
<organism evidence="6 7">
    <name type="scientific">Trichodelitschia bisporula</name>
    <dbReference type="NCBI Taxonomy" id="703511"/>
    <lineage>
        <taxon>Eukaryota</taxon>
        <taxon>Fungi</taxon>
        <taxon>Dikarya</taxon>
        <taxon>Ascomycota</taxon>
        <taxon>Pezizomycotina</taxon>
        <taxon>Dothideomycetes</taxon>
        <taxon>Dothideomycetes incertae sedis</taxon>
        <taxon>Phaeotrichales</taxon>
        <taxon>Phaeotrichaceae</taxon>
        <taxon>Trichodelitschia</taxon>
    </lineage>
</organism>
<dbReference type="SUPFAM" id="SSF53474">
    <property type="entry name" value="alpha/beta-Hydrolases"/>
    <property type="match status" value="1"/>
</dbReference>
<feature type="chain" id="PRO_5026377783" description="Carboxylic ester hydrolase" evidence="4">
    <location>
        <begin position="18"/>
        <end position="556"/>
    </location>
</feature>